<gene>
    <name evidence="11" type="ORF">SAMN04488137_0562</name>
</gene>
<dbReference type="AlphaFoldDB" id="A0A1G9TXE1"/>
<dbReference type="InterPro" id="IPR035965">
    <property type="entry name" value="PAS-like_dom_sf"/>
</dbReference>
<evidence type="ECO:0000256" key="5">
    <source>
        <dbReference type="ARBA" id="ARBA00023163"/>
    </source>
</evidence>
<dbReference type="GO" id="GO:0005524">
    <property type="term" value="F:ATP binding"/>
    <property type="evidence" value="ECO:0007669"/>
    <property type="project" value="UniProtKB-KW"/>
</dbReference>
<dbReference type="SUPFAM" id="SSF54631">
    <property type="entry name" value="CBS-domain pair"/>
    <property type="match status" value="1"/>
</dbReference>
<evidence type="ECO:0000256" key="6">
    <source>
        <dbReference type="PROSITE-ProRule" id="PRU00703"/>
    </source>
</evidence>
<feature type="domain" description="Sigma-54 factor interaction" evidence="8">
    <location>
        <begin position="287"/>
        <end position="517"/>
    </location>
</feature>
<feature type="domain" description="CBS" evidence="10">
    <location>
        <begin position="25"/>
        <end position="82"/>
    </location>
</feature>
<dbReference type="InterPro" id="IPR025944">
    <property type="entry name" value="Sigma_54_int_dom_CS"/>
</dbReference>
<dbReference type="PRINTS" id="PR01590">
    <property type="entry name" value="HTHFIS"/>
</dbReference>
<evidence type="ECO:0000313" key="12">
    <source>
        <dbReference type="Proteomes" id="UP000199544"/>
    </source>
</evidence>
<dbReference type="SUPFAM" id="SSF46689">
    <property type="entry name" value="Homeodomain-like"/>
    <property type="match status" value="1"/>
</dbReference>
<dbReference type="Gene3D" id="1.10.10.60">
    <property type="entry name" value="Homeodomain-like"/>
    <property type="match status" value="1"/>
</dbReference>
<dbReference type="InterPro" id="IPR025662">
    <property type="entry name" value="Sigma_54_int_dom_ATP-bd_1"/>
</dbReference>
<dbReference type="SUPFAM" id="SSF55785">
    <property type="entry name" value="PYP-like sensor domain (PAS domain)"/>
    <property type="match status" value="1"/>
</dbReference>
<dbReference type="InterPro" id="IPR002197">
    <property type="entry name" value="HTH_Fis"/>
</dbReference>
<keyword evidence="4" id="KW-0238">DNA-binding</keyword>
<keyword evidence="6" id="KW-0129">CBS domain</keyword>
<dbReference type="SMART" id="SM00116">
    <property type="entry name" value="CBS"/>
    <property type="match status" value="2"/>
</dbReference>
<dbReference type="RefSeq" id="WP_244520333.1">
    <property type="nucleotide sequence ID" value="NZ_FNHW01000001.1"/>
</dbReference>
<dbReference type="Gene3D" id="3.40.50.300">
    <property type="entry name" value="P-loop containing nucleotide triphosphate hydrolases"/>
    <property type="match status" value="1"/>
</dbReference>
<dbReference type="SMART" id="SM00091">
    <property type="entry name" value="PAS"/>
    <property type="match status" value="1"/>
</dbReference>
<dbReference type="STRING" id="459525.SAMN04488137_0562"/>
<dbReference type="InterPro" id="IPR003593">
    <property type="entry name" value="AAA+_ATPase"/>
</dbReference>
<dbReference type="Pfam" id="PF25601">
    <property type="entry name" value="AAA_lid_14"/>
    <property type="match status" value="1"/>
</dbReference>
<dbReference type="EMBL" id="FNHW01000001">
    <property type="protein sequence ID" value="SDM52268.1"/>
    <property type="molecule type" value="Genomic_DNA"/>
</dbReference>
<sequence>MNDSIKTLEMNFGSVKNTEPVYKWMTKNPLSLKKTSMLKEAVQIMDDHKIDGLPVLEQQKLIGLMTKTRIVRSLLEGSTGETAVEKVMKREIITISPEDTISKAWHIKVGRLPVVDDTGALIGILTKTDILHSYFYHLSQLQETVHTAETMNTILETAYEGIAVIDKHGIVLEFNEAYCRFVGKQRDEVMGKHVTDVIENTRLHIVAKTGIEERGFIQRIQGQDMVVHRIPIVKENEVVGAIGMLIFHGVSELYNILGRMQELSRKVTEQTLPDTAIDADETSYTDIIGVSEEISAVKKLAQKAARTPSTVLITGESGTGKEMFAKAIHQTSPFAEGPFVGVNCAAIPDHLLEAELFGYEEGAFTGARKGGKPGKFEQAHKGTLFLDEIGDMPALMQSKILRALQERTVERVGGSTSQRMDVRIIAATNRPLEQMVREGTFREDLYYRLNIIRLEIPPLRKRRRDIPVLLEHHLKSFCQAFKLEPMEFSNAAMKLLMNYEWPGNVRELVNTVEMLVSLGEDRVITETEVPARFHQSFTQTEVDQERPETSEQRNLLDELKQNVRQQERERILQVLQETAGNKAAAARRLGIQRSTLYEKLKKLQ</sequence>
<accession>A0A1G9TXE1</accession>
<proteinExistence type="predicted"/>
<reference evidence="12" key="1">
    <citation type="submission" date="2016-10" db="EMBL/GenBank/DDBJ databases">
        <authorList>
            <person name="Varghese N."/>
            <person name="Submissions S."/>
        </authorList>
    </citation>
    <scope>NUCLEOTIDE SEQUENCE [LARGE SCALE GENOMIC DNA]</scope>
    <source>
        <strain evidence="12">CGMCC 1.6854</strain>
    </source>
</reference>
<evidence type="ECO:0000313" key="11">
    <source>
        <dbReference type="EMBL" id="SDM52268.1"/>
    </source>
</evidence>
<feature type="coiled-coil region" evidence="7">
    <location>
        <begin position="549"/>
        <end position="576"/>
    </location>
</feature>
<keyword evidence="12" id="KW-1185">Reference proteome</keyword>
<dbReference type="PROSITE" id="PS50112">
    <property type="entry name" value="PAS"/>
    <property type="match status" value="1"/>
</dbReference>
<dbReference type="PROSITE" id="PS00675">
    <property type="entry name" value="SIGMA54_INTERACT_1"/>
    <property type="match status" value="1"/>
</dbReference>
<evidence type="ECO:0000256" key="7">
    <source>
        <dbReference type="SAM" id="Coils"/>
    </source>
</evidence>
<evidence type="ECO:0000259" key="9">
    <source>
        <dbReference type="PROSITE" id="PS50112"/>
    </source>
</evidence>
<dbReference type="PROSITE" id="PS50045">
    <property type="entry name" value="SIGMA54_INTERACT_4"/>
    <property type="match status" value="1"/>
</dbReference>
<dbReference type="InterPro" id="IPR000644">
    <property type="entry name" value="CBS_dom"/>
</dbReference>
<dbReference type="SMART" id="SM00382">
    <property type="entry name" value="AAA"/>
    <property type="match status" value="1"/>
</dbReference>
<dbReference type="InterPro" id="IPR046342">
    <property type="entry name" value="CBS_dom_sf"/>
</dbReference>
<dbReference type="PROSITE" id="PS00676">
    <property type="entry name" value="SIGMA54_INTERACT_2"/>
    <property type="match status" value="1"/>
</dbReference>
<dbReference type="InterPro" id="IPR027417">
    <property type="entry name" value="P-loop_NTPase"/>
</dbReference>
<dbReference type="Pfam" id="PF00571">
    <property type="entry name" value="CBS"/>
    <property type="match status" value="2"/>
</dbReference>
<evidence type="ECO:0000256" key="3">
    <source>
        <dbReference type="ARBA" id="ARBA00023015"/>
    </source>
</evidence>
<dbReference type="Gene3D" id="3.10.580.10">
    <property type="entry name" value="CBS-domain"/>
    <property type="match status" value="1"/>
</dbReference>
<keyword evidence="3" id="KW-0805">Transcription regulation</keyword>
<dbReference type="InterPro" id="IPR002078">
    <property type="entry name" value="Sigma_54_int"/>
</dbReference>
<dbReference type="Gene3D" id="3.30.450.20">
    <property type="entry name" value="PAS domain"/>
    <property type="match status" value="1"/>
</dbReference>
<dbReference type="InterPro" id="IPR013767">
    <property type="entry name" value="PAS_fold"/>
</dbReference>
<evidence type="ECO:0000256" key="2">
    <source>
        <dbReference type="ARBA" id="ARBA00022840"/>
    </source>
</evidence>
<dbReference type="PROSITE" id="PS00688">
    <property type="entry name" value="SIGMA54_INTERACT_3"/>
    <property type="match status" value="1"/>
</dbReference>
<evidence type="ECO:0000259" key="10">
    <source>
        <dbReference type="PROSITE" id="PS51371"/>
    </source>
</evidence>
<dbReference type="InterPro" id="IPR009057">
    <property type="entry name" value="Homeodomain-like_sf"/>
</dbReference>
<keyword evidence="7" id="KW-0175">Coiled coil</keyword>
<feature type="domain" description="PAS" evidence="9">
    <location>
        <begin position="147"/>
        <end position="198"/>
    </location>
</feature>
<dbReference type="PROSITE" id="PS51371">
    <property type="entry name" value="CBS"/>
    <property type="match status" value="2"/>
</dbReference>
<dbReference type="Gene3D" id="1.10.8.60">
    <property type="match status" value="1"/>
</dbReference>
<dbReference type="Pfam" id="PF02954">
    <property type="entry name" value="HTH_8"/>
    <property type="match status" value="1"/>
</dbReference>
<dbReference type="Pfam" id="PF00989">
    <property type="entry name" value="PAS"/>
    <property type="match status" value="1"/>
</dbReference>
<dbReference type="InterPro" id="IPR025943">
    <property type="entry name" value="Sigma_54_int_dom_ATP-bd_2"/>
</dbReference>
<dbReference type="GO" id="GO:0043565">
    <property type="term" value="F:sequence-specific DNA binding"/>
    <property type="evidence" value="ECO:0007669"/>
    <property type="project" value="InterPro"/>
</dbReference>
<keyword evidence="2" id="KW-0067">ATP-binding</keyword>
<dbReference type="InterPro" id="IPR000014">
    <property type="entry name" value="PAS"/>
</dbReference>
<dbReference type="NCBIfam" id="TIGR00229">
    <property type="entry name" value="sensory_box"/>
    <property type="match status" value="1"/>
</dbReference>
<dbReference type="CDD" id="cd00009">
    <property type="entry name" value="AAA"/>
    <property type="match status" value="1"/>
</dbReference>
<dbReference type="Proteomes" id="UP000199544">
    <property type="component" value="Unassembled WGS sequence"/>
</dbReference>
<dbReference type="PANTHER" id="PTHR32071">
    <property type="entry name" value="TRANSCRIPTIONAL REGULATORY PROTEIN"/>
    <property type="match status" value="1"/>
</dbReference>
<keyword evidence="1" id="KW-0547">Nucleotide-binding</keyword>
<organism evidence="11 12">
    <name type="scientific">Fictibacillus solisalsi</name>
    <dbReference type="NCBI Taxonomy" id="459525"/>
    <lineage>
        <taxon>Bacteria</taxon>
        <taxon>Bacillati</taxon>
        <taxon>Bacillota</taxon>
        <taxon>Bacilli</taxon>
        <taxon>Bacillales</taxon>
        <taxon>Fictibacillaceae</taxon>
        <taxon>Fictibacillus</taxon>
    </lineage>
</organism>
<protein>
    <submittedName>
        <fullName evidence="11">PAS domain S-box-containing protein</fullName>
    </submittedName>
</protein>
<dbReference type="PANTHER" id="PTHR32071:SF57">
    <property type="entry name" value="C4-DICARBOXYLATE TRANSPORT TRANSCRIPTIONAL REGULATORY PROTEIN DCTD"/>
    <property type="match status" value="1"/>
</dbReference>
<name>A0A1G9TXE1_9BACL</name>
<evidence type="ECO:0000259" key="8">
    <source>
        <dbReference type="PROSITE" id="PS50045"/>
    </source>
</evidence>
<evidence type="ECO:0000256" key="4">
    <source>
        <dbReference type="ARBA" id="ARBA00023125"/>
    </source>
</evidence>
<dbReference type="FunFam" id="3.40.50.300:FF:000006">
    <property type="entry name" value="DNA-binding transcriptional regulator NtrC"/>
    <property type="match status" value="1"/>
</dbReference>
<dbReference type="SUPFAM" id="SSF52540">
    <property type="entry name" value="P-loop containing nucleoside triphosphate hydrolases"/>
    <property type="match status" value="1"/>
</dbReference>
<feature type="domain" description="CBS" evidence="10">
    <location>
        <begin position="88"/>
        <end position="141"/>
    </location>
</feature>
<evidence type="ECO:0000256" key="1">
    <source>
        <dbReference type="ARBA" id="ARBA00022741"/>
    </source>
</evidence>
<dbReference type="GO" id="GO:0006355">
    <property type="term" value="P:regulation of DNA-templated transcription"/>
    <property type="evidence" value="ECO:0007669"/>
    <property type="project" value="InterPro"/>
</dbReference>
<dbReference type="InterPro" id="IPR058031">
    <property type="entry name" value="AAA_lid_NorR"/>
</dbReference>
<keyword evidence="5" id="KW-0804">Transcription</keyword>
<dbReference type="Pfam" id="PF00158">
    <property type="entry name" value="Sigma54_activat"/>
    <property type="match status" value="1"/>
</dbReference>